<gene>
    <name evidence="3" type="ORF">FHU32_001906</name>
</gene>
<feature type="region of interest" description="Disordered" evidence="1">
    <location>
        <begin position="1"/>
        <end position="80"/>
    </location>
</feature>
<evidence type="ECO:0000256" key="1">
    <source>
        <dbReference type="SAM" id="MobiDB-lite"/>
    </source>
</evidence>
<evidence type="ECO:0000313" key="4">
    <source>
        <dbReference type="Proteomes" id="UP000612712"/>
    </source>
</evidence>
<evidence type="ECO:0000313" key="3">
    <source>
        <dbReference type="EMBL" id="MBB3116660.1"/>
    </source>
</evidence>
<dbReference type="EMBL" id="JACHWT010000008">
    <property type="protein sequence ID" value="MBB3116660.1"/>
    <property type="molecule type" value="Genomic_DNA"/>
</dbReference>
<comment type="caution">
    <text evidence="3">The sequence shown here is derived from an EMBL/GenBank/DDBJ whole genome shotgun (WGS) entry which is preliminary data.</text>
</comment>
<feature type="transmembrane region" description="Helical" evidence="2">
    <location>
        <begin position="141"/>
        <end position="161"/>
    </location>
</feature>
<evidence type="ECO:0000256" key="2">
    <source>
        <dbReference type="SAM" id="Phobius"/>
    </source>
</evidence>
<protein>
    <recommendedName>
        <fullName evidence="5">Alkaline shock response membrane anchor protein AmaP</fullName>
    </recommendedName>
</protein>
<accession>A0A8H9Y981</accession>
<feature type="compositionally biased region" description="Low complexity" evidence="1">
    <location>
        <begin position="55"/>
        <end position="67"/>
    </location>
</feature>
<sequence length="255" mass="26605">MTATRSADPSGTRPHGPRGLSGDTYRPEPSGRFAAPLTVSDDTPHAAAGTGPRSATGGPQATGGAAASSDGVDTSAGAVEAAPEPKASPAARWLVMFIGLLFLCLCGVAVHDILVMQDVVSGGQWLEPVFTWLGDLTFQSWMFPVAIVCAVLALLVLWLVLKPRARTHIGVGDNTAAWMRPVDVARMSTAAARRVHGVLRAHSVATRKKVTVTAVAAVDNGEVERRITEAVTARTRLLASPPTVTVRITTGGESR</sequence>
<organism evidence="3 4">
    <name type="scientific">Corynebacterium bovis DSM 20582 = CIP 54.80</name>
    <dbReference type="NCBI Taxonomy" id="927655"/>
    <lineage>
        <taxon>Bacteria</taxon>
        <taxon>Bacillati</taxon>
        <taxon>Actinomycetota</taxon>
        <taxon>Actinomycetes</taxon>
        <taxon>Mycobacteriales</taxon>
        <taxon>Corynebacteriaceae</taxon>
        <taxon>Corynebacterium</taxon>
    </lineage>
</organism>
<evidence type="ECO:0008006" key="5">
    <source>
        <dbReference type="Google" id="ProtNLM"/>
    </source>
</evidence>
<dbReference type="Proteomes" id="UP000612712">
    <property type="component" value="Unassembled WGS sequence"/>
</dbReference>
<name>A0A8H9Y981_9CORY</name>
<dbReference type="RefSeq" id="WP_010268970.1">
    <property type="nucleotide sequence ID" value="NZ_AENJ01000173.1"/>
</dbReference>
<keyword evidence="2" id="KW-0472">Membrane</keyword>
<dbReference type="AlphaFoldDB" id="A0A8H9Y981"/>
<reference evidence="3" key="1">
    <citation type="submission" date="2020-08" db="EMBL/GenBank/DDBJ databases">
        <title>Sequencing the genomes of 1000 actinobacteria strains.</title>
        <authorList>
            <person name="Klenk H.-P."/>
        </authorList>
    </citation>
    <scope>NUCLEOTIDE SEQUENCE</scope>
    <source>
        <strain evidence="3">DSM 20582</strain>
    </source>
</reference>
<keyword evidence="2" id="KW-0812">Transmembrane</keyword>
<proteinExistence type="predicted"/>
<keyword evidence="2" id="KW-1133">Transmembrane helix</keyword>
<feature type="transmembrane region" description="Helical" evidence="2">
    <location>
        <begin position="93"/>
        <end position="116"/>
    </location>
</feature>